<organism evidence="2 3">
    <name type="scientific">Cardiocondyla obscurior</name>
    <dbReference type="NCBI Taxonomy" id="286306"/>
    <lineage>
        <taxon>Eukaryota</taxon>
        <taxon>Metazoa</taxon>
        <taxon>Ecdysozoa</taxon>
        <taxon>Arthropoda</taxon>
        <taxon>Hexapoda</taxon>
        <taxon>Insecta</taxon>
        <taxon>Pterygota</taxon>
        <taxon>Neoptera</taxon>
        <taxon>Endopterygota</taxon>
        <taxon>Hymenoptera</taxon>
        <taxon>Apocrita</taxon>
        <taxon>Aculeata</taxon>
        <taxon>Formicoidea</taxon>
        <taxon>Formicidae</taxon>
        <taxon>Myrmicinae</taxon>
        <taxon>Cardiocondyla</taxon>
    </lineage>
</organism>
<dbReference type="EMBL" id="JADYXP020000019">
    <property type="protein sequence ID" value="KAL0105104.1"/>
    <property type="molecule type" value="Genomic_DNA"/>
</dbReference>
<dbReference type="AlphaFoldDB" id="A0AAW2ERT6"/>
<evidence type="ECO:0000256" key="1">
    <source>
        <dbReference type="SAM" id="Phobius"/>
    </source>
</evidence>
<keyword evidence="1" id="KW-1133">Transmembrane helix</keyword>
<keyword evidence="1" id="KW-0472">Membrane</keyword>
<evidence type="ECO:0000313" key="3">
    <source>
        <dbReference type="Proteomes" id="UP001430953"/>
    </source>
</evidence>
<dbReference type="Proteomes" id="UP001430953">
    <property type="component" value="Unassembled WGS sequence"/>
</dbReference>
<keyword evidence="1" id="KW-0812">Transmembrane</keyword>
<sequence length="247" mass="26799">MCGCIRLPTPLRPFKANCPVCSMDGWPITGWFLRRGCHLILVELTDAHDLAVVVFGSVLTPVVRRVPLRIAVARSRAVARPGPIPATAPISPVAFPVPRSAAISSTSVPPAVSITAIPITVAIARPRAFPGPRSIAPLLTLLAGLAVVILISLICRRTGLLGRNHRRYCHRRRLHDALQAQGLLPRSFNYLLHLGARAQQQLDFHLLDFPTIVHHCLTGIFVGAAIAKHVCKGFLDVVNHSINVLQI</sequence>
<name>A0AAW2ERT6_9HYME</name>
<protein>
    <submittedName>
        <fullName evidence="2">Uncharacterized protein</fullName>
    </submittedName>
</protein>
<accession>A0AAW2ERT6</accession>
<reference evidence="2 3" key="1">
    <citation type="submission" date="2023-03" db="EMBL/GenBank/DDBJ databases">
        <title>High recombination rates correlate with genetic variation in Cardiocondyla obscurior ants.</title>
        <authorList>
            <person name="Errbii M."/>
        </authorList>
    </citation>
    <scope>NUCLEOTIDE SEQUENCE [LARGE SCALE GENOMIC DNA]</scope>
    <source>
        <strain evidence="2">Alpha-2009</strain>
        <tissue evidence="2">Whole body</tissue>
    </source>
</reference>
<feature type="transmembrane region" description="Helical" evidence="1">
    <location>
        <begin position="135"/>
        <end position="155"/>
    </location>
</feature>
<comment type="caution">
    <text evidence="2">The sequence shown here is derived from an EMBL/GenBank/DDBJ whole genome shotgun (WGS) entry which is preliminary data.</text>
</comment>
<keyword evidence="3" id="KW-1185">Reference proteome</keyword>
<evidence type="ECO:0000313" key="2">
    <source>
        <dbReference type="EMBL" id="KAL0105104.1"/>
    </source>
</evidence>
<proteinExistence type="predicted"/>
<gene>
    <name evidence="2" type="ORF">PUN28_016633</name>
</gene>